<reference evidence="1 2" key="1">
    <citation type="submission" date="2019-11" db="EMBL/GenBank/DDBJ databases">
        <title>Comparative genomics of hydrocarbon-degrading Desulfosarcina strains.</title>
        <authorList>
            <person name="Watanabe M."/>
            <person name="Kojima H."/>
            <person name="Fukui M."/>
        </authorList>
    </citation>
    <scope>NUCLEOTIDE SEQUENCE [LARGE SCALE GENOMIC DNA]</scope>
    <source>
        <strain evidence="1 2">PL12</strain>
    </source>
</reference>
<proteinExistence type="predicted"/>
<name>A0A5K7YKE3_9BACT</name>
<dbReference type="OrthoDB" id="163232at2"/>
<protein>
    <submittedName>
        <fullName evidence="1">Uncharacterized protein</fullName>
    </submittedName>
</protein>
<dbReference type="KEGG" id="dalk:DSCA_12010"/>
<dbReference type="EMBL" id="AP021874">
    <property type="protein sequence ID" value="BBO67271.1"/>
    <property type="molecule type" value="Genomic_DNA"/>
</dbReference>
<sequence>MQIQDDLINYEKIKLIIWDLDDTFWKGTLSEENTTLPQENRELIFKLNKSGIVNSICSKNDYDLTKKELVKYGVWDSFVFPSINWDSKAKRIKAIIEDMQLRDENVLFLDDNTHNLEEARFYLPKLMVASDKEIPKLIHKIKGFEDSDPQLKRLRQYKVLESKTKERTRFDNDNEFLHASKIKVTLHKDCSAVQGRLLELINRTNQLNYTKKRLTLDELEILLKDKDYDCRYMYVKDRFGDYGITGFYALKNNELEHFLFSCRIMGMGVEQYIYEYLGFPKFDRQGETTINLKERNVVTWINARSSLLKENSGDKYNIIAKGPCDISQTMAFFGDNNIVEEFTYVANNGMSVEGHNHTYGIIGSLTFSQEVKDEIKDDLIFVDENYFDTKLFNNDFDVFVYSLHTDANLGVYKKMGSLNQYVAFGEAAWPLTDEMCWAKYIEGEVFNSGVSFNIEFLKKFSTDYEFVGRISPEDFYDNLRLIRSLLSEKTLFLIINGSELIYENNRSESYSKREEVHKEFNSSLQKFVQNYSNTHLIDVNKFIVGQESYTDNINHYVRSVYYKIAKEIKEIIEVNHSHGIKVLPHKLITLGFADMIKKIAHTLKG</sequence>
<dbReference type="Proteomes" id="UP000427906">
    <property type="component" value="Chromosome"/>
</dbReference>
<dbReference type="InterPro" id="IPR036412">
    <property type="entry name" value="HAD-like_sf"/>
</dbReference>
<dbReference type="InterPro" id="IPR023214">
    <property type="entry name" value="HAD_sf"/>
</dbReference>
<evidence type="ECO:0000313" key="2">
    <source>
        <dbReference type="Proteomes" id="UP000427906"/>
    </source>
</evidence>
<evidence type="ECO:0000313" key="1">
    <source>
        <dbReference type="EMBL" id="BBO67271.1"/>
    </source>
</evidence>
<dbReference type="SUPFAM" id="SSF52266">
    <property type="entry name" value="SGNH hydrolase"/>
    <property type="match status" value="1"/>
</dbReference>
<dbReference type="Gene3D" id="3.40.50.1000">
    <property type="entry name" value="HAD superfamily/HAD-like"/>
    <property type="match status" value="1"/>
</dbReference>
<accession>A0A5K7YKE3</accession>
<gene>
    <name evidence="1" type="ORF">DSCA_12010</name>
</gene>
<keyword evidence="2" id="KW-1185">Reference proteome</keyword>
<dbReference type="SUPFAM" id="SSF56784">
    <property type="entry name" value="HAD-like"/>
    <property type="match status" value="1"/>
</dbReference>
<organism evidence="1 2">
    <name type="scientific">Desulfosarcina alkanivorans</name>
    <dbReference type="NCBI Taxonomy" id="571177"/>
    <lineage>
        <taxon>Bacteria</taxon>
        <taxon>Pseudomonadati</taxon>
        <taxon>Thermodesulfobacteriota</taxon>
        <taxon>Desulfobacteria</taxon>
        <taxon>Desulfobacterales</taxon>
        <taxon>Desulfosarcinaceae</taxon>
        <taxon>Desulfosarcina</taxon>
    </lineage>
</organism>
<dbReference type="AlphaFoldDB" id="A0A5K7YKE3"/>
<dbReference type="RefSeq" id="WP_155315549.1">
    <property type="nucleotide sequence ID" value="NZ_AP021874.1"/>
</dbReference>